<reference evidence="3" key="1">
    <citation type="submission" date="2021-03" db="EMBL/GenBank/DDBJ databases">
        <authorList>
            <person name="Sun Q."/>
        </authorList>
    </citation>
    <scope>NUCLEOTIDE SEQUENCE</scope>
    <source>
        <strain evidence="3">CCM 8862</strain>
    </source>
</reference>
<accession>A0A939IXZ5</accession>
<protein>
    <submittedName>
        <fullName evidence="3">Uncharacterized protein</fullName>
    </submittedName>
</protein>
<proteinExistence type="predicted"/>
<evidence type="ECO:0000259" key="1">
    <source>
        <dbReference type="Pfam" id="PF26035"/>
    </source>
</evidence>
<comment type="caution">
    <text evidence="3">The sequence shown here is derived from an EMBL/GenBank/DDBJ whole genome shotgun (WGS) entry which is preliminary data.</text>
</comment>
<dbReference type="InterPro" id="IPR058498">
    <property type="entry name" value="DUF8185"/>
</dbReference>
<name>A0A939IXZ5_9CORY</name>
<dbReference type="EMBL" id="JAFLEQ010000008">
    <property type="protein sequence ID" value="MBN9644152.1"/>
    <property type="molecule type" value="Genomic_DNA"/>
</dbReference>
<dbReference type="RefSeq" id="WP_207119119.1">
    <property type="nucleotide sequence ID" value="NZ_JAFLEQ010000008.1"/>
</dbReference>
<evidence type="ECO:0000313" key="3">
    <source>
        <dbReference type="EMBL" id="MBN9644152.1"/>
    </source>
</evidence>
<feature type="domain" description="DUF8185" evidence="2">
    <location>
        <begin position="112"/>
        <end position="216"/>
    </location>
</feature>
<keyword evidence="4" id="KW-1185">Reference proteome</keyword>
<dbReference type="Pfam" id="PF26035">
    <property type="entry name" value="DUF8010"/>
    <property type="match status" value="1"/>
</dbReference>
<evidence type="ECO:0000259" key="2">
    <source>
        <dbReference type="Pfam" id="PF26572"/>
    </source>
</evidence>
<dbReference type="Proteomes" id="UP000664332">
    <property type="component" value="Unassembled WGS sequence"/>
</dbReference>
<dbReference type="Pfam" id="PF26572">
    <property type="entry name" value="DUF8185"/>
    <property type="match status" value="1"/>
</dbReference>
<gene>
    <name evidence="3" type="ORF">JZY06_05910</name>
</gene>
<feature type="domain" description="DUF8010" evidence="1">
    <location>
        <begin position="12"/>
        <end position="97"/>
    </location>
</feature>
<dbReference type="InterPro" id="IPR058323">
    <property type="entry name" value="DUF8010"/>
</dbReference>
<dbReference type="AlphaFoldDB" id="A0A939IXZ5"/>
<evidence type="ECO:0000313" key="4">
    <source>
        <dbReference type="Proteomes" id="UP000664332"/>
    </source>
</evidence>
<organism evidence="3 4">
    <name type="scientific">Corynebacterium mendelii</name>
    <dbReference type="NCBI Taxonomy" id="2765362"/>
    <lineage>
        <taxon>Bacteria</taxon>
        <taxon>Bacillati</taxon>
        <taxon>Actinomycetota</taxon>
        <taxon>Actinomycetes</taxon>
        <taxon>Mycobacteriales</taxon>
        <taxon>Corynebacteriaceae</taxon>
        <taxon>Corynebacterium</taxon>
    </lineage>
</organism>
<sequence>MTTDHLAISDGVPGLVALLQRAASINPMSVARVVATDRTRNPADTPQPLDVFVTTPFQVLVSRRVTGTISRDGAVCAVAQLADKLGDTGADGSVRMDLDSCDASWPGAVPRPAVWQEIDTLPASVVADLSQQGKNLARQFSGPMGPPASLMDQNVLTVTGNGQTTAIPMRMIFALTNFGLIPGNGAAVSIPRHIRVATAGSWQRIDAAFGSAYRTSAPGVLSLLT</sequence>